<evidence type="ECO:0000313" key="8">
    <source>
        <dbReference type="Proteomes" id="UP000054270"/>
    </source>
</evidence>
<feature type="compositionally biased region" description="Basic and acidic residues" evidence="5">
    <location>
        <begin position="14"/>
        <end position="27"/>
    </location>
</feature>
<keyword evidence="4" id="KW-0175">Coiled coil</keyword>
<dbReference type="PANTHER" id="PTHR15107:SF0">
    <property type="entry name" value="DNA ENDONUCLEASE ACTIVATOR CTP1 C-TERMINAL DOMAIN-CONTAINING PROTEIN"/>
    <property type="match status" value="1"/>
</dbReference>
<dbReference type="InterPro" id="IPR033316">
    <property type="entry name" value="RBBP8-like"/>
</dbReference>
<evidence type="ECO:0000256" key="5">
    <source>
        <dbReference type="SAM" id="MobiDB-lite"/>
    </source>
</evidence>
<organism evidence="7 8">
    <name type="scientific">Hypholoma sublateritium (strain FD-334 SS-4)</name>
    <dbReference type="NCBI Taxonomy" id="945553"/>
    <lineage>
        <taxon>Eukaryota</taxon>
        <taxon>Fungi</taxon>
        <taxon>Dikarya</taxon>
        <taxon>Basidiomycota</taxon>
        <taxon>Agaricomycotina</taxon>
        <taxon>Agaricomycetes</taxon>
        <taxon>Agaricomycetidae</taxon>
        <taxon>Agaricales</taxon>
        <taxon>Agaricineae</taxon>
        <taxon>Strophariaceae</taxon>
        <taxon>Hypholoma</taxon>
    </lineage>
</organism>
<evidence type="ECO:0000256" key="2">
    <source>
        <dbReference type="ARBA" id="ARBA00022763"/>
    </source>
</evidence>
<protein>
    <recommendedName>
        <fullName evidence="6">DNA endonuclease activator Ctp1 C-terminal domain-containing protein</fullName>
    </recommendedName>
</protein>
<evidence type="ECO:0000313" key="7">
    <source>
        <dbReference type="EMBL" id="KJA18293.1"/>
    </source>
</evidence>
<dbReference type="AlphaFoldDB" id="A0A0D2M545"/>
<dbReference type="GO" id="GO:0010792">
    <property type="term" value="P:DNA double-strand break processing involved in repair via single-strand annealing"/>
    <property type="evidence" value="ECO:0007669"/>
    <property type="project" value="TreeGrafter"/>
</dbReference>
<dbReference type="EMBL" id="KN817591">
    <property type="protein sequence ID" value="KJA18293.1"/>
    <property type="molecule type" value="Genomic_DNA"/>
</dbReference>
<keyword evidence="8" id="KW-1185">Reference proteome</keyword>
<feature type="compositionally biased region" description="Polar residues" evidence="5">
    <location>
        <begin position="517"/>
        <end position="526"/>
    </location>
</feature>
<dbReference type="GO" id="GO:0003684">
    <property type="term" value="F:damaged DNA binding"/>
    <property type="evidence" value="ECO:0007669"/>
    <property type="project" value="TreeGrafter"/>
</dbReference>
<dbReference type="Pfam" id="PF08573">
    <property type="entry name" value="SAE2"/>
    <property type="match status" value="1"/>
</dbReference>
<gene>
    <name evidence="7" type="ORF">HYPSUDRAFT_191202</name>
</gene>
<feature type="compositionally biased region" description="Polar residues" evidence="5">
    <location>
        <begin position="315"/>
        <end position="324"/>
    </location>
</feature>
<dbReference type="Proteomes" id="UP000054270">
    <property type="component" value="Unassembled WGS sequence"/>
</dbReference>
<feature type="region of interest" description="Disordered" evidence="5">
    <location>
        <begin position="511"/>
        <end position="539"/>
    </location>
</feature>
<accession>A0A0D2M545</accession>
<feature type="region of interest" description="Disordered" evidence="5">
    <location>
        <begin position="576"/>
        <end position="601"/>
    </location>
</feature>
<reference evidence="8" key="1">
    <citation type="submission" date="2014-04" db="EMBL/GenBank/DDBJ databases">
        <title>Evolutionary Origins and Diversification of the Mycorrhizal Mutualists.</title>
        <authorList>
            <consortium name="DOE Joint Genome Institute"/>
            <consortium name="Mycorrhizal Genomics Consortium"/>
            <person name="Kohler A."/>
            <person name="Kuo A."/>
            <person name="Nagy L.G."/>
            <person name="Floudas D."/>
            <person name="Copeland A."/>
            <person name="Barry K.W."/>
            <person name="Cichocki N."/>
            <person name="Veneault-Fourrey C."/>
            <person name="LaButti K."/>
            <person name="Lindquist E.A."/>
            <person name="Lipzen A."/>
            <person name="Lundell T."/>
            <person name="Morin E."/>
            <person name="Murat C."/>
            <person name="Riley R."/>
            <person name="Ohm R."/>
            <person name="Sun H."/>
            <person name="Tunlid A."/>
            <person name="Henrissat B."/>
            <person name="Grigoriev I.V."/>
            <person name="Hibbett D.S."/>
            <person name="Martin F."/>
        </authorList>
    </citation>
    <scope>NUCLEOTIDE SEQUENCE [LARGE SCALE GENOMIC DNA]</scope>
    <source>
        <strain evidence="8">FD-334 SS-4</strain>
    </source>
</reference>
<feature type="coiled-coil region" evidence="4">
    <location>
        <begin position="109"/>
        <end position="150"/>
    </location>
</feature>
<feature type="compositionally biased region" description="Low complexity" evidence="5">
    <location>
        <begin position="278"/>
        <end position="290"/>
    </location>
</feature>
<dbReference type="OrthoDB" id="5801062at2759"/>
<feature type="domain" description="DNA endonuclease activator Ctp1 C-terminal" evidence="6">
    <location>
        <begin position="474"/>
        <end position="568"/>
    </location>
</feature>
<evidence type="ECO:0000256" key="1">
    <source>
        <dbReference type="ARBA" id="ARBA00004123"/>
    </source>
</evidence>
<feature type="compositionally biased region" description="Polar residues" evidence="5">
    <location>
        <begin position="356"/>
        <end position="366"/>
    </location>
</feature>
<keyword evidence="2" id="KW-0227">DNA damage</keyword>
<sequence length="601" mass="68479">MNSEKPTYSSTALRARDKRILDKHEKDTNALVRRHDFRQGAATMSMFDMEHRCQRIADLLGYTSISEAITEIETANIGATFRQCIHRLEVAEAGLEVEKTDNQTYRIRVKNMEKSQQKHEHEHRKLDRAYRQLEAEKKDLEVRYDHLADIRRRADERYRADYKKWKAVYVWLTSDGPDEDHPDVSFEDKKQLSKINPIIARKRQAIIDGSINLSFVNNNPDDFPTPKNRPPPLGGIEMQCDEEDDKAATPPHKKRRLFNPSPLSSSILKSVMNTVDTSRSSTVVPTPSHVNDLRAEQKQTPTKTKPSKSRIHTPVASQYIPNSSDTEEDTQPIWVPLKKQAEQRSASKMPPPPPVASSSKISNLHSSPRKVRTTLSPGRKGPRTSLAEAAREVRMSPSKHRRHSDHERPLGDILCLRKGKERQNANKENANDVIDEYSVFKGRGRYGKQKEPENTSINAMYAIDPANNGGLDYQYDEVVRSRDARKKMHAGDCECCKAYYEAVGPLPTRLKQPLWRSPTSSPTKTAGASHRQADIDSHKKAISRHRHTWARAPTPPGYWDIGFPNTQEVSVINAKAADMHKRKREEVDSEAARGGRYRRKS</sequence>
<keyword evidence="3" id="KW-0539">Nucleus</keyword>
<name>A0A0D2M545_HYPSF</name>
<feature type="compositionally biased region" description="Basic and acidic residues" evidence="5">
    <location>
        <begin position="584"/>
        <end position="593"/>
    </location>
</feature>
<feature type="compositionally biased region" description="Polar residues" evidence="5">
    <location>
        <begin position="1"/>
        <end position="12"/>
    </location>
</feature>
<feature type="region of interest" description="Disordered" evidence="5">
    <location>
        <begin position="1"/>
        <end position="27"/>
    </location>
</feature>
<evidence type="ECO:0000256" key="3">
    <source>
        <dbReference type="ARBA" id="ARBA00023242"/>
    </source>
</evidence>
<comment type="subcellular location">
    <subcellularLocation>
        <location evidence="1">Nucleus</location>
    </subcellularLocation>
</comment>
<dbReference type="STRING" id="945553.A0A0D2M545"/>
<dbReference type="OMA" id="SSAHMRE"/>
<evidence type="ECO:0000256" key="4">
    <source>
        <dbReference type="SAM" id="Coils"/>
    </source>
</evidence>
<feature type="region of interest" description="Disordered" evidence="5">
    <location>
        <begin position="218"/>
        <end position="264"/>
    </location>
</feature>
<dbReference type="PANTHER" id="PTHR15107">
    <property type="entry name" value="RETINOBLASTOMA BINDING PROTEIN 8"/>
    <property type="match status" value="1"/>
</dbReference>
<feature type="region of interest" description="Disordered" evidence="5">
    <location>
        <begin position="278"/>
        <end position="407"/>
    </location>
</feature>
<proteinExistence type="predicted"/>
<evidence type="ECO:0000259" key="6">
    <source>
        <dbReference type="Pfam" id="PF08573"/>
    </source>
</evidence>
<dbReference type="GO" id="GO:0005634">
    <property type="term" value="C:nucleus"/>
    <property type="evidence" value="ECO:0007669"/>
    <property type="project" value="UniProtKB-SubCell"/>
</dbReference>
<dbReference type="InterPro" id="IPR013882">
    <property type="entry name" value="Ctp1_C"/>
</dbReference>